<keyword evidence="3" id="KW-0328">Glycosyltransferase</keyword>
<evidence type="ECO:0000313" key="3">
    <source>
        <dbReference type="EMBL" id="VTR53784.1"/>
    </source>
</evidence>
<proteinExistence type="predicted"/>
<dbReference type="InterPro" id="IPR001296">
    <property type="entry name" value="Glyco_trans_1"/>
</dbReference>
<organism evidence="3 4">
    <name type="scientific">Sphingobacterium thalpophilum</name>
    <dbReference type="NCBI Taxonomy" id="259"/>
    <lineage>
        <taxon>Bacteria</taxon>
        <taxon>Pseudomonadati</taxon>
        <taxon>Bacteroidota</taxon>
        <taxon>Sphingobacteriia</taxon>
        <taxon>Sphingobacteriales</taxon>
        <taxon>Sphingobacteriaceae</taxon>
        <taxon>Sphingobacterium</taxon>
    </lineage>
</organism>
<dbReference type="InterPro" id="IPR050194">
    <property type="entry name" value="Glycosyltransferase_grp1"/>
</dbReference>
<dbReference type="Proteomes" id="UP000308196">
    <property type="component" value="Chromosome"/>
</dbReference>
<dbReference type="EC" id="2.4.1.-" evidence="3"/>
<accession>A0A4U9W4Z3</accession>
<evidence type="ECO:0000259" key="1">
    <source>
        <dbReference type="Pfam" id="PF00534"/>
    </source>
</evidence>
<feature type="domain" description="Glycosyltransferase subfamily 4-like N-terminal" evidence="2">
    <location>
        <begin position="33"/>
        <end position="205"/>
    </location>
</feature>
<dbReference type="InterPro" id="IPR028098">
    <property type="entry name" value="Glyco_trans_4-like_N"/>
</dbReference>
<dbReference type="PANTHER" id="PTHR45947:SF3">
    <property type="entry name" value="SULFOQUINOVOSYL TRANSFERASE SQD2"/>
    <property type="match status" value="1"/>
</dbReference>
<dbReference type="AlphaFoldDB" id="A0A4U9W4Z3"/>
<dbReference type="Pfam" id="PF13439">
    <property type="entry name" value="Glyco_transf_4"/>
    <property type="match status" value="1"/>
</dbReference>
<evidence type="ECO:0000313" key="4">
    <source>
        <dbReference type="Proteomes" id="UP000308196"/>
    </source>
</evidence>
<protein>
    <submittedName>
        <fullName evidence="3">GDP-mannose-dependent alpha-mannosyltransferase</fullName>
        <ecNumber evidence="3">2.4.1.-</ecNumber>
    </submittedName>
</protein>
<name>A0A4U9W4Z3_9SPHI</name>
<dbReference type="Pfam" id="PF00534">
    <property type="entry name" value="Glycos_transf_1"/>
    <property type="match status" value="1"/>
</dbReference>
<dbReference type="PANTHER" id="PTHR45947">
    <property type="entry name" value="SULFOQUINOVOSYL TRANSFERASE SQD2"/>
    <property type="match status" value="1"/>
</dbReference>
<dbReference type="Gene3D" id="3.40.50.2000">
    <property type="entry name" value="Glycogen Phosphorylase B"/>
    <property type="match status" value="2"/>
</dbReference>
<sequence length="408" mass="46302">MGVTVLEYFYETPNKNNMRKVAFFTEILVEDFDGASRTMFQLINRIDPAQFNYFFIYGGGPAQFRNFRSYKVPSFSIPVNDDYCLAIPQLIKKKLELSLDEFAPDVIHIATPSLLGFFALNYARRRNIPVLTIYHTHFISYIAYYFKNILPLVKPTEQWMKRAMNNFYNKCDIVYVPTGSILSELREIGLRQHGLTLWQRGIDTQLFNPQKKDRSFMRKITGNDKPTILFVSRLVWEKNIRTLIEIYQEIQRQGLGYNFVVVGEGTAKGTAMQEMPDAIFLGKKTHQELAVLYASADAFVFPSVSETYGNVVIEAMASGLPAVIADGGGSASLIQHGSNGFKCQPDNASGYVYYLHKILSDSRLKQHLITAGLAYAGQLDWTGLALQYFKDIDMLAEKTQDTALAWAN</sequence>
<dbReference type="EMBL" id="LR590484">
    <property type="protein sequence ID" value="VTR53784.1"/>
    <property type="molecule type" value="Genomic_DNA"/>
</dbReference>
<evidence type="ECO:0000259" key="2">
    <source>
        <dbReference type="Pfam" id="PF13439"/>
    </source>
</evidence>
<feature type="domain" description="Glycosyl transferase family 1" evidence="1">
    <location>
        <begin position="222"/>
        <end position="372"/>
    </location>
</feature>
<gene>
    <name evidence="3" type="primary">mgtA</name>
    <name evidence="3" type="ORF">NCTC11429_04911</name>
</gene>
<dbReference type="KEGG" id="stha:NCTC11429_04911"/>
<dbReference type="GO" id="GO:0016757">
    <property type="term" value="F:glycosyltransferase activity"/>
    <property type="evidence" value="ECO:0007669"/>
    <property type="project" value="UniProtKB-KW"/>
</dbReference>
<dbReference type="STRING" id="1123265.GCA_000686625_00248"/>
<dbReference type="CDD" id="cd03814">
    <property type="entry name" value="GT4-like"/>
    <property type="match status" value="1"/>
</dbReference>
<keyword evidence="3" id="KW-0808">Transferase</keyword>
<dbReference type="SUPFAM" id="SSF53756">
    <property type="entry name" value="UDP-Glycosyltransferase/glycogen phosphorylase"/>
    <property type="match status" value="1"/>
</dbReference>
<reference evidence="3 4" key="1">
    <citation type="submission" date="2019-05" db="EMBL/GenBank/DDBJ databases">
        <authorList>
            <consortium name="Pathogen Informatics"/>
        </authorList>
    </citation>
    <scope>NUCLEOTIDE SEQUENCE [LARGE SCALE GENOMIC DNA]</scope>
    <source>
        <strain evidence="3 4">NCTC11429</strain>
    </source>
</reference>